<comment type="similarity">
    <text evidence="1">Belongs to the GTP cyclohydrolase I type 2/NIF3 family.</text>
</comment>
<feature type="chain" id="PRO_5045623825" evidence="3">
    <location>
        <begin position="31"/>
        <end position="301"/>
    </location>
</feature>
<evidence type="ECO:0000256" key="3">
    <source>
        <dbReference type="SAM" id="SignalP"/>
    </source>
</evidence>
<sequence length="301" mass="33321">MNTRRTFLKNTTASVAGATLLGTGAFSTWANPTPVQGDLTIQQVIDQIIATIPGGKLDQTVDTIKQGDGSQKCTGVVTTFMDNAEVIKKAASLGANFIISHEPTFYNHLDNTDWLENDPVYQYKKKLIADNGIVVWRFHDYWHRHRPDGITEGFLEETDWKKYQSKDSEKPNLLTLPSASVKEVALELKGKLDLKRPFIVGDASMKVTKVGLRLGASGGTSQINMLSKEDIELLVVGEINEWETAEYVRDAQTAGVRKALIILGHQRSEEPGMKYLVGWMNKKFPGLKTTHVVAGDSFQAV</sequence>
<proteinExistence type="inferred from homology"/>
<organism evidence="4 5">
    <name type="scientific">Imperialibacter roseus</name>
    <dbReference type="NCBI Taxonomy" id="1324217"/>
    <lineage>
        <taxon>Bacteria</taxon>
        <taxon>Pseudomonadati</taxon>
        <taxon>Bacteroidota</taxon>
        <taxon>Cytophagia</taxon>
        <taxon>Cytophagales</taxon>
        <taxon>Flammeovirgaceae</taxon>
        <taxon>Imperialibacter</taxon>
    </lineage>
</organism>
<gene>
    <name evidence="4" type="ORF">RT717_16510</name>
</gene>
<protein>
    <submittedName>
        <fullName evidence="4">Nif3-like dinuclear metal center hexameric protein</fullName>
    </submittedName>
</protein>
<dbReference type="EMBL" id="CP136051">
    <property type="protein sequence ID" value="WOK04684.1"/>
    <property type="molecule type" value="Genomic_DNA"/>
</dbReference>
<dbReference type="InterPro" id="IPR036069">
    <property type="entry name" value="DUF34/NIF3_sf"/>
</dbReference>
<keyword evidence="3" id="KW-0732">Signal</keyword>
<name>A0ABZ0II19_9BACT</name>
<evidence type="ECO:0000313" key="5">
    <source>
        <dbReference type="Proteomes" id="UP001302349"/>
    </source>
</evidence>
<dbReference type="NCBIfam" id="TIGR01409">
    <property type="entry name" value="TAT_signal_seq"/>
    <property type="match status" value="1"/>
</dbReference>
<dbReference type="InterPro" id="IPR006311">
    <property type="entry name" value="TAT_signal"/>
</dbReference>
<evidence type="ECO:0000313" key="4">
    <source>
        <dbReference type="EMBL" id="WOK04684.1"/>
    </source>
</evidence>
<dbReference type="Gene3D" id="3.40.1390.30">
    <property type="entry name" value="NIF3 (NGG1p interacting factor 3)-like"/>
    <property type="match status" value="1"/>
</dbReference>
<feature type="signal peptide" evidence="3">
    <location>
        <begin position="1"/>
        <end position="30"/>
    </location>
</feature>
<evidence type="ECO:0000256" key="2">
    <source>
        <dbReference type="ARBA" id="ARBA00022723"/>
    </source>
</evidence>
<dbReference type="RefSeq" id="WP_317487485.1">
    <property type="nucleotide sequence ID" value="NZ_CP136051.1"/>
</dbReference>
<keyword evidence="5" id="KW-1185">Reference proteome</keyword>
<evidence type="ECO:0000256" key="1">
    <source>
        <dbReference type="ARBA" id="ARBA00006964"/>
    </source>
</evidence>
<dbReference type="PANTHER" id="PTHR13799">
    <property type="entry name" value="NGG1 INTERACTING FACTOR 3"/>
    <property type="match status" value="1"/>
</dbReference>
<dbReference type="Proteomes" id="UP001302349">
    <property type="component" value="Chromosome"/>
</dbReference>
<dbReference type="InterPro" id="IPR002678">
    <property type="entry name" value="DUF34/NIF3"/>
</dbReference>
<accession>A0ABZ0II19</accession>
<dbReference type="InterPro" id="IPR019546">
    <property type="entry name" value="TAT_signal_bac_arc"/>
</dbReference>
<keyword evidence="2" id="KW-0479">Metal-binding</keyword>
<dbReference type="PANTHER" id="PTHR13799:SF14">
    <property type="entry name" value="GTP CYCLOHYDROLASE 1 TYPE 2 HOMOLOG"/>
    <property type="match status" value="1"/>
</dbReference>
<dbReference type="Pfam" id="PF01784">
    <property type="entry name" value="DUF34_NIF3"/>
    <property type="match status" value="1"/>
</dbReference>
<reference evidence="4 5" key="1">
    <citation type="journal article" date="2023" name="Microbiol. Resour. Announc.">
        <title>Complete Genome Sequence of Imperialibacter roseus strain P4T.</title>
        <authorList>
            <person name="Tizabi D.R."/>
            <person name="Bachvaroff T."/>
            <person name="Hill R.T."/>
        </authorList>
    </citation>
    <scope>NUCLEOTIDE SEQUENCE [LARGE SCALE GENOMIC DNA]</scope>
    <source>
        <strain evidence="4 5">P4T</strain>
    </source>
</reference>
<dbReference type="SUPFAM" id="SSF102705">
    <property type="entry name" value="NIF3 (NGG1p interacting factor 3)-like"/>
    <property type="match status" value="1"/>
</dbReference>
<dbReference type="PROSITE" id="PS51318">
    <property type="entry name" value="TAT"/>
    <property type="match status" value="1"/>
</dbReference>